<comment type="caution">
    <text evidence="2">The sequence shown here is derived from an EMBL/GenBank/DDBJ whole genome shotgun (WGS) entry which is preliminary data.</text>
</comment>
<dbReference type="PANTHER" id="PTHR34215:SF1">
    <property type="entry name" value="YLXR DOMAIN-CONTAINING PROTEIN"/>
    <property type="match status" value="1"/>
</dbReference>
<keyword evidence="3" id="KW-1185">Reference proteome</keyword>
<dbReference type="PANTHER" id="PTHR34215">
    <property type="entry name" value="BLL0784 PROTEIN"/>
    <property type="match status" value="1"/>
</dbReference>
<dbReference type="Gene3D" id="3.30.1230.10">
    <property type="entry name" value="YlxR-like"/>
    <property type="match status" value="1"/>
</dbReference>
<dbReference type="Pfam" id="PF04296">
    <property type="entry name" value="YlxR"/>
    <property type="match status" value="1"/>
</dbReference>
<sequence length="197" mass="21032">MSSTTNRLNSTTRKRKKSCPKTWATCWPGCLVSPPTPARFGSPKTLLAISEAARDDDDAVAAPVAVATFPVPVGRVLAVGNQVSAIPKARHIPERSCVACGRKLAKGELIRLVRTPGGPILVDESGRQNGRGAYVCHQAICWEKALTKRALERSLRGPVSAEDLNVLRQYFIETFASCPANIGSGDSGNAATTHGRR</sequence>
<proteinExistence type="predicted"/>
<dbReference type="InterPro" id="IPR037465">
    <property type="entry name" value="YlxR"/>
</dbReference>
<evidence type="ECO:0000313" key="3">
    <source>
        <dbReference type="Proteomes" id="UP001174909"/>
    </source>
</evidence>
<dbReference type="AlphaFoldDB" id="A0AA35S9P3"/>
<dbReference type="SUPFAM" id="SSF64376">
    <property type="entry name" value="YlxR-like"/>
    <property type="match status" value="1"/>
</dbReference>
<evidence type="ECO:0000259" key="1">
    <source>
        <dbReference type="Pfam" id="PF04296"/>
    </source>
</evidence>
<accession>A0AA35S9P3</accession>
<feature type="domain" description="YlxR" evidence="1">
    <location>
        <begin position="95"/>
        <end position="166"/>
    </location>
</feature>
<gene>
    <name evidence="2" type="ORF">GBAR_LOCUS15022</name>
</gene>
<name>A0AA35S9P3_GEOBA</name>
<dbReference type="CDD" id="cd00279">
    <property type="entry name" value="YlxR"/>
    <property type="match status" value="1"/>
</dbReference>
<reference evidence="2" key="1">
    <citation type="submission" date="2023-03" db="EMBL/GenBank/DDBJ databases">
        <authorList>
            <person name="Steffen K."/>
            <person name="Cardenas P."/>
        </authorList>
    </citation>
    <scope>NUCLEOTIDE SEQUENCE</scope>
</reference>
<dbReference type="EMBL" id="CASHTH010002197">
    <property type="protein sequence ID" value="CAI8026055.1"/>
    <property type="molecule type" value="Genomic_DNA"/>
</dbReference>
<protein>
    <submittedName>
        <fullName evidence="2">Uncharacterized protein YlxR</fullName>
    </submittedName>
</protein>
<evidence type="ECO:0000313" key="2">
    <source>
        <dbReference type="EMBL" id="CAI8026055.1"/>
    </source>
</evidence>
<dbReference type="Proteomes" id="UP001174909">
    <property type="component" value="Unassembled WGS sequence"/>
</dbReference>
<dbReference type="NCBIfam" id="NF047356">
    <property type="entry name" value="RNA_bind_RnpM"/>
    <property type="match status" value="1"/>
</dbReference>
<dbReference type="InterPro" id="IPR035931">
    <property type="entry name" value="YlxR-like_sf"/>
</dbReference>
<organism evidence="2 3">
    <name type="scientific">Geodia barretti</name>
    <name type="common">Barrett's horny sponge</name>
    <dbReference type="NCBI Taxonomy" id="519541"/>
    <lineage>
        <taxon>Eukaryota</taxon>
        <taxon>Metazoa</taxon>
        <taxon>Porifera</taxon>
        <taxon>Demospongiae</taxon>
        <taxon>Heteroscleromorpha</taxon>
        <taxon>Tetractinellida</taxon>
        <taxon>Astrophorina</taxon>
        <taxon>Geodiidae</taxon>
        <taxon>Geodia</taxon>
    </lineage>
</organism>
<dbReference type="InterPro" id="IPR007393">
    <property type="entry name" value="YlxR_dom"/>
</dbReference>